<organism evidence="1 2">
    <name type="scientific">Pyricularia oryzae</name>
    <name type="common">Rice blast fungus</name>
    <name type="synonym">Magnaporthe oryzae</name>
    <dbReference type="NCBI Taxonomy" id="318829"/>
    <lineage>
        <taxon>Eukaryota</taxon>
        <taxon>Fungi</taxon>
        <taxon>Dikarya</taxon>
        <taxon>Ascomycota</taxon>
        <taxon>Pezizomycotina</taxon>
        <taxon>Sordariomycetes</taxon>
        <taxon>Sordariomycetidae</taxon>
        <taxon>Magnaporthales</taxon>
        <taxon>Pyriculariaceae</taxon>
        <taxon>Pyricularia</taxon>
    </lineage>
</organism>
<sequence length="141" mass="16244">MHLDSLTVTVRVSIGHIATIMSVSVKTKTTWKERQTTTQLLRCRIGEVIYWVYFTPFPRARLSGPKLWAATHWTLLFRSKIMGTMPTDAVELHKKCGKMVRIGTDKVMVDGSIAWSRVHQRQPNQPQFGKYPAVYGREREL</sequence>
<evidence type="ECO:0000313" key="2">
    <source>
        <dbReference type="Proteomes" id="UP000294847"/>
    </source>
</evidence>
<reference evidence="1 2" key="1">
    <citation type="journal article" date="2019" name="Mol. Biol. Evol.">
        <title>Blast fungal genomes show frequent chromosomal changes, gene gains and losses, and effector gene turnover.</title>
        <authorList>
            <person name="Gomez Luciano L.B."/>
            <person name="Jason Tsai I."/>
            <person name="Chuma I."/>
            <person name="Tosa Y."/>
            <person name="Chen Y.H."/>
            <person name="Li J.Y."/>
            <person name="Li M.Y."/>
            <person name="Jade Lu M.Y."/>
            <person name="Nakayashiki H."/>
            <person name="Li W.H."/>
        </authorList>
    </citation>
    <scope>NUCLEOTIDE SEQUENCE [LARGE SCALE GENOMIC DNA]</scope>
    <source>
        <strain evidence="1">MZ5-1-6</strain>
    </source>
</reference>
<protein>
    <submittedName>
        <fullName evidence="1">Uncharacterized protein</fullName>
    </submittedName>
</protein>
<dbReference type="Proteomes" id="UP000294847">
    <property type="component" value="Chromosome 1"/>
</dbReference>
<accession>A0A4P7MWJ0</accession>
<name>A0A4P7MWJ0_PYROR</name>
<gene>
    <name evidence="1" type="ORF">PoMZ_09250</name>
</gene>
<dbReference type="EMBL" id="CP034204">
    <property type="protein sequence ID" value="QBZ53562.1"/>
    <property type="molecule type" value="Genomic_DNA"/>
</dbReference>
<dbReference type="AlphaFoldDB" id="A0A4P7MWJ0"/>
<proteinExistence type="predicted"/>
<evidence type="ECO:0000313" key="1">
    <source>
        <dbReference type="EMBL" id="QBZ53562.1"/>
    </source>
</evidence>